<sequence length="102" mass="11546">MEKHGYEVSDRHSRHGNVVGDNVCDVFVLSYLYEEFGIVLVEAMSAKRFVISTDFCGACCVIGKFCMIIENHNKKELTNAMLKSIGMSKEQKLKIVEIELAR</sequence>
<dbReference type="RefSeq" id="WP_271867971.1">
    <property type="nucleotide sequence ID" value="NZ_JAQMFO010000069.1"/>
</dbReference>
<evidence type="ECO:0000313" key="2">
    <source>
        <dbReference type="EMBL" id="MDB6374977.1"/>
    </source>
</evidence>
<gene>
    <name evidence="2" type="ORF">PH362_24590</name>
</gene>
<dbReference type="Pfam" id="PF00534">
    <property type="entry name" value="Glycos_transf_1"/>
    <property type="match status" value="1"/>
</dbReference>
<dbReference type="GO" id="GO:0016757">
    <property type="term" value="F:glycosyltransferase activity"/>
    <property type="evidence" value="ECO:0007669"/>
    <property type="project" value="InterPro"/>
</dbReference>
<protein>
    <submittedName>
        <fullName evidence="2">Glycosyltransferase family 4 protein</fullName>
    </submittedName>
</protein>
<dbReference type="Proteomes" id="UP001212996">
    <property type="component" value="Unassembled WGS sequence"/>
</dbReference>
<accession>A0AAW6BSN2</accession>
<evidence type="ECO:0000259" key="1">
    <source>
        <dbReference type="Pfam" id="PF00534"/>
    </source>
</evidence>
<reference evidence="2" key="1">
    <citation type="submission" date="2023-01" db="EMBL/GenBank/DDBJ databases">
        <title>Genome sequencing of Photorhabdus bodei 09-20.</title>
        <authorList>
            <person name="Kalindamar S."/>
            <person name="Kumru S."/>
        </authorList>
    </citation>
    <scope>NUCLEOTIDE SEQUENCE</scope>
    <source>
        <strain evidence="2">09-20</strain>
    </source>
</reference>
<comment type="caution">
    <text evidence="2">The sequence shown here is derived from an EMBL/GenBank/DDBJ whole genome shotgun (WGS) entry which is preliminary data.</text>
</comment>
<dbReference type="EMBL" id="JAQMFO010000069">
    <property type="protein sequence ID" value="MDB6374977.1"/>
    <property type="molecule type" value="Genomic_DNA"/>
</dbReference>
<feature type="domain" description="Glycosyl transferase family 1" evidence="1">
    <location>
        <begin position="24"/>
        <end position="87"/>
    </location>
</feature>
<dbReference type="AlphaFoldDB" id="A0AAW6BSN2"/>
<dbReference type="Gene3D" id="3.40.50.2000">
    <property type="entry name" value="Glycogen Phosphorylase B"/>
    <property type="match status" value="1"/>
</dbReference>
<dbReference type="SUPFAM" id="SSF53756">
    <property type="entry name" value="UDP-Glycosyltransferase/glycogen phosphorylase"/>
    <property type="match status" value="1"/>
</dbReference>
<dbReference type="InterPro" id="IPR001296">
    <property type="entry name" value="Glyco_trans_1"/>
</dbReference>
<proteinExistence type="predicted"/>
<name>A0AAW6BSN2_9GAMM</name>
<evidence type="ECO:0000313" key="3">
    <source>
        <dbReference type="Proteomes" id="UP001212996"/>
    </source>
</evidence>
<organism evidence="2 3">
    <name type="scientific">Photorhabdus bodei</name>
    <dbReference type="NCBI Taxonomy" id="2029681"/>
    <lineage>
        <taxon>Bacteria</taxon>
        <taxon>Pseudomonadati</taxon>
        <taxon>Pseudomonadota</taxon>
        <taxon>Gammaproteobacteria</taxon>
        <taxon>Enterobacterales</taxon>
        <taxon>Morganellaceae</taxon>
        <taxon>Photorhabdus</taxon>
    </lineage>
</organism>